<sequence length="111" mass="12303">MEEVKAVHRYARTSAQKARLVADQVRGMKASAALDLLKFSPRKAAAIIYKVLNSAVANAANNESLDVDRLVVSRIMVDEGPSLKRIMPRAKGRADRIVKRTSHISVYVSER</sequence>
<evidence type="ECO:0000256" key="8">
    <source>
        <dbReference type="RuleBase" id="RU004005"/>
    </source>
</evidence>
<dbReference type="HAMAP" id="MF_01331_B">
    <property type="entry name" value="Ribosomal_uL22_B"/>
    <property type="match status" value="1"/>
</dbReference>
<dbReference type="GO" id="GO:0022625">
    <property type="term" value="C:cytosolic large ribosomal subunit"/>
    <property type="evidence" value="ECO:0007669"/>
    <property type="project" value="TreeGrafter"/>
</dbReference>
<reference evidence="11" key="1">
    <citation type="journal article" date="2021" name="PeerJ">
        <title>Extensive microbial diversity within the chicken gut microbiome revealed by metagenomics and culture.</title>
        <authorList>
            <person name="Gilroy R."/>
            <person name="Ravi A."/>
            <person name="Getino M."/>
            <person name="Pursley I."/>
            <person name="Horton D.L."/>
            <person name="Alikhan N.F."/>
            <person name="Baker D."/>
            <person name="Gharbi K."/>
            <person name="Hall N."/>
            <person name="Watson M."/>
            <person name="Adriaenssens E.M."/>
            <person name="Foster-Nyarko E."/>
            <person name="Jarju S."/>
            <person name="Secka A."/>
            <person name="Antonio M."/>
            <person name="Oren A."/>
            <person name="Chaudhuri R.R."/>
            <person name="La Ragione R."/>
            <person name="Hildebrand F."/>
            <person name="Pallen M.J."/>
        </authorList>
    </citation>
    <scope>NUCLEOTIDE SEQUENCE</scope>
    <source>
        <strain evidence="11">687</strain>
    </source>
</reference>
<evidence type="ECO:0000256" key="4">
    <source>
        <dbReference type="ARBA" id="ARBA00022980"/>
    </source>
</evidence>
<comment type="function">
    <text evidence="7 10">This protein binds specifically to 23S rRNA; its binding is stimulated by other ribosomal proteins, e.g., L4, L17, and L20. It is important during the early stages of 50S assembly. It makes multiple contacts with different domains of the 23S rRNA in the assembled 50S subunit and ribosome.</text>
</comment>
<dbReference type="PANTHER" id="PTHR13501:SF8">
    <property type="entry name" value="LARGE RIBOSOMAL SUBUNIT PROTEIN UL22M"/>
    <property type="match status" value="1"/>
</dbReference>
<evidence type="ECO:0000256" key="7">
    <source>
        <dbReference type="HAMAP-Rule" id="MF_01331"/>
    </source>
</evidence>
<gene>
    <name evidence="7 11" type="primary">rplV</name>
    <name evidence="11" type="ORF">IAA31_00825</name>
</gene>
<dbReference type="AlphaFoldDB" id="A0A9E2NRM8"/>
<comment type="caution">
    <text evidence="11">The sequence shown here is derived from an EMBL/GenBank/DDBJ whole genome shotgun (WGS) entry which is preliminary data.</text>
</comment>
<dbReference type="Pfam" id="PF00237">
    <property type="entry name" value="Ribosomal_L22"/>
    <property type="match status" value="1"/>
</dbReference>
<evidence type="ECO:0000313" key="11">
    <source>
        <dbReference type="EMBL" id="MBU3826025.1"/>
    </source>
</evidence>
<comment type="subunit">
    <text evidence="7 9">Part of the 50S ribosomal subunit.</text>
</comment>
<evidence type="ECO:0000256" key="1">
    <source>
        <dbReference type="ARBA" id="ARBA00009451"/>
    </source>
</evidence>
<dbReference type="GO" id="GO:0006412">
    <property type="term" value="P:translation"/>
    <property type="evidence" value="ECO:0007669"/>
    <property type="project" value="UniProtKB-UniRule"/>
</dbReference>
<dbReference type="InterPro" id="IPR036394">
    <property type="entry name" value="Ribosomal_uL22_sf"/>
</dbReference>
<evidence type="ECO:0000256" key="2">
    <source>
        <dbReference type="ARBA" id="ARBA00022730"/>
    </source>
</evidence>
<organism evidence="11 12">
    <name type="scientific">Candidatus Anaerobiospirillum merdipullorum</name>
    <dbReference type="NCBI Taxonomy" id="2838450"/>
    <lineage>
        <taxon>Bacteria</taxon>
        <taxon>Pseudomonadati</taxon>
        <taxon>Pseudomonadota</taxon>
        <taxon>Gammaproteobacteria</taxon>
        <taxon>Aeromonadales</taxon>
        <taxon>Succinivibrionaceae</taxon>
        <taxon>Anaerobiospirillum</taxon>
    </lineage>
</organism>
<keyword evidence="5 7" id="KW-0687">Ribonucleoprotein</keyword>
<evidence type="ECO:0000256" key="3">
    <source>
        <dbReference type="ARBA" id="ARBA00022884"/>
    </source>
</evidence>
<dbReference type="GO" id="GO:0019843">
    <property type="term" value="F:rRNA binding"/>
    <property type="evidence" value="ECO:0007669"/>
    <property type="project" value="UniProtKB-UniRule"/>
</dbReference>
<name>A0A9E2NRM8_9GAMM</name>
<dbReference type="FunFam" id="3.90.470.10:FF:000001">
    <property type="entry name" value="50S ribosomal protein L22"/>
    <property type="match status" value="1"/>
</dbReference>
<keyword evidence="3 7" id="KW-0694">RNA-binding</keyword>
<evidence type="ECO:0000256" key="10">
    <source>
        <dbReference type="RuleBase" id="RU004008"/>
    </source>
</evidence>
<proteinExistence type="inferred from homology"/>
<evidence type="ECO:0000256" key="6">
    <source>
        <dbReference type="ARBA" id="ARBA00035207"/>
    </source>
</evidence>
<dbReference type="Gene3D" id="3.90.470.10">
    <property type="entry name" value="Ribosomal protein L22/L17"/>
    <property type="match status" value="1"/>
</dbReference>
<evidence type="ECO:0000313" key="12">
    <source>
        <dbReference type="Proteomes" id="UP000824150"/>
    </source>
</evidence>
<dbReference type="CDD" id="cd00336">
    <property type="entry name" value="Ribosomal_L22"/>
    <property type="match status" value="1"/>
</dbReference>
<dbReference type="GO" id="GO:0003735">
    <property type="term" value="F:structural constituent of ribosome"/>
    <property type="evidence" value="ECO:0007669"/>
    <property type="project" value="InterPro"/>
</dbReference>
<dbReference type="SUPFAM" id="SSF54843">
    <property type="entry name" value="Ribosomal protein L22"/>
    <property type="match status" value="1"/>
</dbReference>
<comment type="similarity">
    <text evidence="1 7 8">Belongs to the universal ribosomal protein uL22 family.</text>
</comment>
<accession>A0A9E2NRM8</accession>
<reference evidence="11" key="2">
    <citation type="submission" date="2021-04" db="EMBL/GenBank/DDBJ databases">
        <authorList>
            <person name="Gilroy R."/>
        </authorList>
    </citation>
    <scope>NUCLEOTIDE SEQUENCE</scope>
    <source>
        <strain evidence="11">687</strain>
    </source>
</reference>
<comment type="function">
    <text evidence="7">The globular domain of the protein is located near the polypeptide exit tunnel on the outside of the subunit, while an extended beta-hairpin is found that lines the wall of the exit tunnel in the center of the 70S ribosome.</text>
</comment>
<dbReference type="EMBL" id="JAHLFG010000009">
    <property type="protein sequence ID" value="MBU3826025.1"/>
    <property type="molecule type" value="Genomic_DNA"/>
</dbReference>
<evidence type="ECO:0000256" key="5">
    <source>
        <dbReference type="ARBA" id="ARBA00023274"/>
    </source>
</evidence>
<dbReference type="InterPro" id="IPR018260">
    <property type="entry name" value="Ribosomal_uL22_CS"/>
</dbReference>
<evidence type="ECO:0000256" key="9">
    <source>
        <dbReference type="RuleBase" id="RU004006"/>
    </source>
</evidence>
<dbReference type="PROSITE" id="PS00464">
    <property type="entry name" value="RIBOSOMAL_L22"/>
    <property type="match status" value="1"/>
</dbReference>
<dbReference type="InterPro" id="IPR001063">
    <property type="entry name" value="Ribosomal_uL22"/>
</dbReference>
<keyword evidence="4 7" id="KW-0689">Ribosomal protein</keyword>
<dbReference type="InterPro" id="IPR047867">
    <property type="entry name" value="Ribosomal_uL22_bac/org-type"/>
</dbReference>
<dbReference type="InterPro" id="IPR005727">
    <property type="entry name" value="Ribosomal_uL22_bac/chlpt-type"/>
</dbReference>
<dbReference type="Proteomes" id="UP000824150">
    <property type="component" value="Unassembled WGS sequence"/>
</dbReference>
<keyword evidence="2 7" id="KW-0699">rRNA-binding</keyword>
<dbReference type="PANTHER" id="PTHR13501">
    <property type="entry name" value="CHLOROPLAST 50S RIBOSOMAL PROTEIN L22-RELATED"/>
    <property type="match status" value="1"/>
</dbReference>
<dbReference type="NCBIfam" id="TIGR01044">
    <property type="entry name" value="rplV_bact"/>
    <property type="match status" value="1"/>
</dbReference>
<protein>
    <recommendedName>
        <fullName evidence="6 7">Large ribosomal subunit protein uL22</fullName>
    </recommendedName>
</protein>